<name>A0A8D8A8I1_CULPI</name>
<reference evidence="1" key="1">
    <citation type="submission" date="2021-05" db="EMBL/GenBank/DDBJ databases">
        <authorList>
            <person name="Alioto T."/>
            <person name="Alioto T."/>
            <person name="Gomez Garrido J."/>
        </authorList>
    </citation>
    <scope>NUCLEOTIDE SEQUENCE</scope>
</reference>
<dbReference type="AlphaFoldDB" id="A0A8D8A8I1"/>
<sequence length="178" mass="20534">MKLGDLLQNHPQLVITQALLSIRRSIALEGQILKDKVLRVRRDDRVRLWCQLLGVANGSQQLFHLGHHVLVHANLPMKHVVLFQHLCHSFARQRRLDDVALRAMIATAGDIVHLNTQDITGVVFTLSKRWHHLEVLHRNRTFALIAAQNTLQVFLRQVRVLFENTFRLHRGGAEQLCH</sequence>
<proteinExistence type="predicted"/>
<protein>
    <submittedName>
        <fullName evidence="1">(northern house mosquito) hypothetical protein</fullName>
    </submittedName>
</protein>
<organism evidence="1">
    <name type="scientific">Culex pipiens</name>
    <name type="common">House mosquito</name>
    <dbReference type="NCBI Taxonomy" id="7175"/>
    <lineage>
        <taxon>Eukaryota</taxon>
        <taxon>Metazoa</taxon>
        <taxon>Ecdysozoa</taxon>
        <taxon>Arthropoda</taxon>
        <taxon>Hexapoda</taxon>
        <taxon>Insecta</taxon>
        <taxon>Pterygota</taxon>
        <taxon>Neoptera</taxon>
        <taxon>Endopterygota</taxon>
        <taxon>Diptera</taxon>
        <taxon>Nematocera</taxon>
        <taxon>Culicoidea</taxon>
        <taxon>Culicidae</taxon>
        <taxon>Culicinae</taxon>
        <taxon>Culicini</taxon>
        <taxon>Culex</taxon>
        <taxon>Culex</taxon>
    </lineage>
</organism>
<evidence type="ECO:0000313" key="1">
    <source>
        <dbReference type="EMBL" id="CAG6452364.1"/>
    </source>
</evidence>
<accession>A0A8D8A8I1</accession>
<dbReference type="EMBL" id="HBUE01020529">
    <property type="protein sequence ID" value="CAG6452364.1"/>
    <property type="molecule type" value="Transcribed_RNA"/>
</dbReference>